<evidence type="ECO:0000313" key="2">
    <source>
        <dbReference type="EMBL" id="SCZ67548.1"/>
    </source>
</evidence>
<evidence type="ECO:0000313" key="3">
    <source>
        <dbReference type="Proteomes" id="UP000199648"/>
    </source>
</evidence>
<dbReference type="Proteomes" id="UP000199648">
    <property type="component" value="Unassembled WGS sequence"/>
</dbReference>
<dbReference type="EMBL" id="FMWD01000015">
    <property type="protein sequence ID" value="SCZ67548.1"/>
    <property type="molecule type" value="Genomic_DNA"/>
</dbReference>
<dbReference type="AlphaFoldDB" id="A0A1G5R117"/>
<reference evidence="2 3" key="1">
    <citation type="submission" date="2016-10" db="EMBL/GenBank/DDBJ databases">
        <authorList>
            <person name="de Groot N.N."/>
        </authorList>
    </citation>
    <scope>NUCLEOTIDE SEQUENCE [LARGE SCALE GENOMIC DNA]</scope>
    <source>
        <strain evidence="2 3">HLD2</strain>
    </source>
</reference>
<feature type="region of interest" description="Disordered" evidence="1">
    <location>
        <begin position="47"/>
        <end position="80"/>
    </location>
</feature>
<gene>
    <name evidence="2" type="ORF">SAMN03097708_03160</name>
</gene>
<sequence>MLYPDTRRAGGTCTGLSIGGGCSPDRSTYRTPEDGAIATTYVMANRSPCSATDPTTDGSIETRIRAGINGDKHNRKNQKS</sequence>
<feature type="compositionally biased region" description="Polar residues" evidence="1">
    <location>
        <begin position="47"/>
        <end position="59"/>
    </location>
</feature>
<name>A0A1G5R117_9GAMM</name>
<proteinExistence type="predicted"/>
<dbReference type="PROSITE" id="PS51257">
    <property type="entry name" value="PROKAR_LIPOPROTEIN"/>
    <property type="match status" value="1"/>
</dbReference>
<protein>
    <submittedName>
        <fullName evidence="2">Uncharacterized protein</fullName>
    </submittedName>
</protein>
<evidence type="ECO:0000256" key="1">
    <source>
        <dbReference type="SAM" id="MobiDB-lite"/>
    </source>
</evidence>
<accession>A0A1G5R117</accession>
<keyword evidence="3" id="KW-1185">Reference proteome</keyword>
<organism evidence="2 3">
    <name type="scientific">Thiohalomonas denitrificans</name>
    <dbReference type="NCBI Taxonomy" id="415747"/>
    <lineage>
        <taxon>Bacteria</taxon>
        <taxon>Pseudomonadati</taxon>
        <taxon>Pseudomonadota</taxon>
        <taxon>Gammaproteobacteria</taxon>
        <taxon>Thiohalomonadales</taxon>
        <taxon>Thiohalomonadaceae</taxon>
        <taxon>Thiohalomonas</taxon>
    </lineage>
</organism>
<dbReference type="RefSeq" id="WP_175452620.1">
    <property type="nucleotide sequence ID" value="NZ_FMWD01000015.1"/>
</dbReference>